<feature type="domain" description="HTH araC/xylS-type" evidence="4">
    <location>
        <begin position="192"/>
        <end position="290"/>
    </location>
</feature>
<comment type="caution">
    <text evidence="5">The sequence shown here is derived from an EMBL/GenBank/DDBJ whole genome shotgun (WGS) entry which is preliminary data.</text>
</comment>
<dbReference type="PATRIC" id="fig|1400520.3.peg.90"/>
<dbReference type="Gene3D" id="2.60.120.10">
    <property type="entry name" value="Jelly Rolls"/>
    <property type="match status" value="1"/>
</dbReference>
<evidence type="ECO:0000256" key="3">
    <source>
        <dbReference type="ARBA" id="ARBA00023163"/>
    </source>
</evidence>
<dbReference type="PANTHER" id="PTHR43280">
    <property type="entry name" value="ARAC-FAMILY TRANSCRIPTIONAL REGULATOR"/>
    <property type="match status" value="1"/>
</dbReference>
<dbReference type="STRING" id="1400520.LFAB_00475"/>
<dbReference type="InterPro" id="IPR014710">
    <property type="entry name" value="RmlC-like_jellyroll"/>
</dbReference>
<keyword evidence="3" id="KW-0804">Transcription</keyword>
<dbReference type="EMBL" id="AWWK01000004">
    <property type="protein sequence ID" value="ETY75734.1"/>
    <property type="molecule type" value="Genomic_DNA"/>
</dbReference>
<dbReference type="InterPro" id="IPR009057">
    <property type="entry name" value="Homeodomain-like_sf"/>
</dbReference>
<dbReference type="PANTHER" id="PTHR43280:SF28">
    <property type="entry name" value="HTH-TYPE TRANSCRIPTIONAL ACTIVATOR RHAS"/>
    <property type="match status" value="1"/>
</dbReference>
<organism evidence="5 6">
    <name type="scientific">Lactiplantibacillus fabifermentans T30PCM01</name>
    <dbReference type="NCBI Taxonomy" id="1400520"/>
    <lineage>
        <taxon>Bacteria</taxon>
        <taxon>Bacillati</taxon>
        <taxon>Bacillota</taxon>
        <taxon>Bacilli</taxon>
        <taxon>Lactobacillales</taxon>
        <taxon>Lactobacillaceae</taxon>
        <taxon>Lactiplantibacillus</taxon>
    </lineage>
</organism>
<dbReference type="InterPro" id="IPR003313">
    <property type="entry name" value="AraC-bd"/>
</dbReference>
<evidence type="ECO:0000313" key="5">
    <source>
        <dbReference type="EMBL" id="ETY75734.1"/>
    </source>
</evidence>
<dbReference type="eggNOG" id="COG4977">
    <property type="taxonomic scope" value="Bacteria"/>
</dbReference>
<dbReference type="eggNOG" id="COG1917">
    <property type="taxonomic scope" value="Bacteria"/>
</dbReference>
<dbReference type="AlphaFoldDB" id="W6TAY2"/>
<evidence type="ECO:0000259" key="4">
    <source>
        <dbReference type="PROSITE" id="PS01124"/>
    </source>
</evidence>
<dbReference type="InterPro" id="IPR037923">
    <property type="entry name" value="HTH-like"/>
</dbReference>
<dbReference type="GO" id="GO:0003700">
    <property type="term" value="F:DNA-binding transcription factor activity"/>
    <property type="evidence" value="ECO:0007669"/>
    <property type="project" value="InterPro"/>
</dbReference>
<dbReference type="Pfam" id="PF02311">
    <property type="entry name" value="AraC_binding"/>
    <property type="match status" value="1"/>
</dbReference>
<dbReference type="Pfam" id="PF12833">
    <property type="entry name" value="HTH_18"/>
    <property type="match status" value="1"/>
</dbReference>
<dbReference type="InterPro" id="IPR018060">
    <property type="entry name" value="HTH_AraC"/>
</dbReference>
<dbReference type="PROSITE" id="PS01124">
    <property type="entry name" value="HTH_ARAC_FAMILY_2"/>
    <property type="match status" value="1"/>
</dbReference>
<accession>W6TAY2</accession>
<dbReference type="OrthoDB" id="9813413at2"/>
<evidence type="ECO:0000313" key="6">
    <source>
        <dbReference type="Proteomes" id="UP000019247"/>
    </source>
</evidence>
<evidence type="ECO:0000256" key="2">
    <source>
        <dbReference type="ARBA" id="ARBA00023125"/>
    </source>
</evidence>
<name>W6TAY2_9LACO</name>
<reference evidence="5 6" key="1">
    <citation type="journal article" date="2014" name="Genome Announc.">
        <title>Genome Sequence of Lactobacillus fabifermentans Strain T30PCM01, Isolated from Fermenting Grape Marc.</title>
        <authorList>
            <person name="Treu L."/>
            <person name="Vendramin V."/>
            <person name="Bovo B."/>
            <person name="Giacomini A."/>
            <person name="Corich V."/>
            <person name="Campanaro S."/>
        </authorList>
    </citation>
    <scope>NUCLEOTIDE SEQUENCE [LARGE SCALE GENOMIC DNA]</scope>
    <source>
        <strain evidence="5 6">T30PCM01</strain>
    </source>
</reference>
<keyword evidence="1" id="KW-0805">Transcription regulation</keyword>
<dbReference type="Proteomes" id="UP000019247">
    <property type="component" value="Unassembled WGS sequence"/>
</dbReference>
<keyword evidence="2" id="KW-0238">DNA-binding</keyword>
<dbReference type="SUPFAM" id="SSF51215">
    <property type="entry name" value="Regulatory protein AraC"/>
    <property type="match status" value="1"/>
</dbReference>
<dbReference type="SUPFAM" id="SSF46689">
    <property type="entry name" value="Homeodomain-like"/>
    <property type="match status" value="2"/>
</dbReference>
<proteinExistence type="predicted"/>
<dbReference type="GO" id="GO:0043565">
    <property type="term" value="F:sequence-specific DNA binding"/>
    <property type="evidence" value="ECO:0007669"/>
    <property type="project" value="InterPro"/>
</dbReference>
<dbReference type="HOGENOM" id="CLU_000445_88_3_9"/>
<dbReference type="SMART" id="SM00342">
    <property type="entry name" value="HTH_ARAC"/>
    <property type="match status" value="1"/>
</dbReference>
<protein>
    <recommendedName>
        <fullName evidence="4">HTH araC/xylS-type domain-containing protein</fullName>
    </recommendedName>
</protein>
<gene>
    <name evidence="5" type="ORF">LFAB_00475</name>
</gene>
<sequence length="314" mass="35718">MNFQNYLTSKVRLNEKIPAIKFPGIKFNVNYWGAIEKHYNTTLHEHSFYEVFIVTAGTGSYLEEHHTYPLKPNTLLITLPNKHHQILSETGLSLLYLGFSYDQLSLNAEWEQTLNRFDQLSSPAIYLDADNDVQKIWDALTAASLATSRNSQVDLTLLENLTQALILAFITNAQTDEHAVAIEPDDHQSFIKQVTDYVKDNLTTDLSLQTVADSLYLSPRSLSRTFSDAAGITFSQFVQNLRLETAVKLLKTTDLPIGEVSDQCGYSSIYYFSRIFMQHIGDNPSDFRKLYTNQSISKYATVMNDQHKSHQIIT</sequence>
<dbReference type="RefSeq" id="WP_033613494.1">
    <property type="nucleotide sequence ID" value="NZ_KK036457.1"/>
</dbReference>
<dbReference type="Gene3D" id="1.10.10.60">
    <property type="entry name" value="Homeodomain-like"/>
    <property type="match status" value="2"/>
</dbReference>
<evidence type="ECO:0000256" key="1">
    <source>
        <dbReference type="ARBA" id="ARBA00023015"/>
    </source>
</evidence>